<sequence length="214" mass="23001">MMSRCLVFCLLISIPICTYSSESAHQRPGGNVSEGQVKSAACQGCHGLDGNSFSPDWPNLASQNARYLSRQIRDFQSGARQDPTMQSMVTELVEQDIMDIAAYFATQTVKADAASNSAAGRRLYMGGNRYTHLPACAGCHGPNGTGNGPGGIPGLAGQKPGYVIKTLRDFKTGIRNNDRNQIMQDIAVKMTEKEMEAVAQFLAGMGAEMPDTDE</sequence>
<protein>
    <submittedName>
        <fullName evidence="9">Cytochrome c4</fullName>
    </submittedName>
</protein>
<evidence type="ECO:0000256" key="7">
    <source>
        <dbReference type="ARBA" id="ARBA00023004"/>
    </source>
</evidence>
<reference evidence="9" key="1">
    <citation type="submission" date="2018-06" db="EMBL/GenBank/DDBJ databases">
        <authorList>
            <person name="Zhirakovskaya E."/>
        </authorList>
    </citation>
    <scope>NUCLEOTIDE SEQUENCE</scope>
</reference>
<dbReference type="GO" id="GO:0020037">
    <property type="term" value="F:heme binding"/>
    <property type="evidence" value="ECO:0007669"/>
    <property type="project" value="InterPro"/>
</dbReference>
<dbReference type="AlphaFoldDB" id="A0A3B1AGP5"/>
<evidence type="ECO:0000256" key="3">
    <source>
        <dbReference type="ARBA" id="ARBA00022617"/>
    </source>
</evidence>
<evidence type="ECO:0000256" key="2">
    <source>
        <dbReference type="ARBA" id="ARBA00022448"/>
    </source>
</evidence>
<dbReference type="PANTHER" id="PTHR33751:SF9">
    <property type="entry name" value="CYTOCHROME C4"/>
    <property type="match status" value="1"/>
</dbReference>
<dbReference type="InterPro" id="IPR009056">
    <property type="entry name" value="Cyt_c-like_dom"/>
</dbReference>
<evidence type="ECO:0000256" key="4">
    <source>
        <dbReference type="ARBA" id="ARBA00022723"/>
    </source>
</evidence>
<evidence type="ECO:0000259" key="8">
    <source>
        <dbReference type="PROSITE" id="PS51007"/>
    </source>
</evidence>
<keyword evidence="5" id="KW-0574">Periplasm</keyword>
<organism evidence="9">
    <name type="scientific">hydrothermal vent metagenome</name>
    <dbReference type="NCBI Taxonomy" id="652676"/>
    <lineage>
        <taxon>unclassified sequences</taxon>
        <taxon>metagenomes</taxon>
        <taxon>ecological metagenomes</taxon>
    </lineage>
</organism>
<dbReference type="PROSITE" id="PS51007">
    <property type="entry name" value="CYTC"/>
    <property type="match status" value="2"/>
</dbReference>
<evidence type="ECO:0000256" key="1">
    <source>
        <dbReference type="ARBA" id="ARBA00004418"/>
    </source>
</evidence>
<dbReference type="EMBL" id="UOFV01000165">
    <property type="protein sequence ID" value="VAW99152.1"/>
    <property type="molecule type" value="Genomic_DNA"/>
</dbReference>
<dbReference type="SUPFAM" id="SSF46626">
    <property type="entry name" value="Cytochrome c"/>
    <property type="match status" value="2"/>
</dbReference>
<accession>A0A3B1AGP5</accession>
<keyword evidence="3" id="KW-0349">Heme</keyword>
<keyword evidence="4" id="KW-0479">Metal-binding</keyword>
<dbReference type="Pfam" id="PF00034">
    <property type="entry name" value="Cytochrom_C"/>
    <property type="match status" value="2"/>
</dbReference>
<dbReference type="GO" id="GO:0005506">
    <property type="term" value="F:iron ion binding"/>
    <property type="evidence" value="ECO:0007669"/>
    <property type="project" value="InterPro"/>
</dbReference>
<name>A0A3B1AGP5_9ZZZZ</name>
<comment type="subcellular location">
    <subcellularLocation>
        <location evidence="1">Periplasm</location>
    </subcellularLocation>
</comment>
<dbReference type="GO" id="GO:0042597">
    <property type="term" value="C:periplasmic space"/>
    <property type="evidence" value="ECO:0007669"/>
    <property type="project" value="UniProtKB-SubCell"/>
</dbReference>
<evidence type="ECO:0000256" key="5">
    <source>
        <dbReference type="ARBA" id="ARBA00022764"/>
    </source>
</evidence>
<dbReference type="InterPro" id="IPR050597">
    <property type="entry name" value="Cytochrome_c_Oxidase_Subunit"/>
</dbReference>
<dbReference type="GO" id="GO:0009055">
    <property type="term" value="F:electron transfer activity"/>
    <property type="evidence" value="ECO:0007669"/>
    <property type="project" value="InterPro"/>
</dbReference>
<dbReference type="PIRSF" id="PIRSF000005">
    <property type="entry name" value="Cytochrome_c4"/>
    <property type="match status" value="1"/>
</dbReference>
<gene>
    <name evidence="9" type="ORF">MNBD_GAMMA19-2363</name>
</gene>
<dbReference type="InterPro" id="IPR024167">
    <property type="entry name" value="Cytochrome_c4-like"/>
</dbReference>
<keyword evidence="7" id="KW-0408">Iron</keyword>
<feature type="domain" description="Cytochrome c" evidence="8">
    <location>
        <begin position="30"/>
        <end position="108"/>
    </location>
</feature>
<evidence type="ECO:0000313" key="9">
    <source>
        <dbReference type="EMBL" id="VAW99152.1"/>
    </source>
</evidence>
<evidence type="ECO:0000256" key="6">
    <source>
        <dbReference type="ARBA" id="ARBA00022982"/>
    </source>
</evidence>
<keyword evidence="2" id="KW-0813">Transport</keyword>
<dbReference type="InterPro" id="IPR036909">
    <property type="entry name" value="Cyt_c-like_dom_sf"/>
</dbReference>
<feature type="domain" description="Cytochrome c" evidence="8">
    <location>
        <begin position="115"/>
        <end position="206"/>
    </location>
</feature>
<keyword evidence="6" id="KW-0249">Electron transport</keyword>
<dbReference type="PANTHER" id="PTHR33751">
    <property type="entry name" value="CBB3-TYPE CYTOCHROME C OXIDASE SUBUNIT FIXP"/>
    <property type="match status" value="1"/>
</dbReference>
<dbReference type="Gene3D" id="1.10.760.10">
    <property type="entry name" value="Cytochrome c-like domain"/>
    <property type="match status" value="2"/>
</dbReference>
<proteinExistence type="predicted"/>